<reference evidence="2" key="2">
    <citation type="submission" date="2018-05" db="EMBL/GenBank/DDBJ databases">
        <title>OgluRS3 (Oryza glumaepatula Reference Sequence Version 3).</title>
        <authorList>
            <person name="Zhang J."/>
            <person name="Kudrna D."/>
            <person name="Lee S."/>
            <person name="Talag J."/>
            <person name="Welchert J."/>
            <person name="Wing R.A."/>
        </authorList>
    </citation>
    <scope>NUCLEOTIDE SEQUENCE [LARGE SCALE GENOMIC DNA]</scope>
</reference>
<reference evidence="2" key="1">
    <citation type="submission" date="2015-04" db="UniProtKB">
        <authorList>
            <consortium name="EnsemblPlants"/>
        </authorList>
    </citation>
    <scope>IDENTIFICATION</scope>
</reference>
<dbReference type="AlphaFoldDB" id="A0A0E0ARE1"/>
<keyword evidence="3" id="KW-1185">Reference proteome</keyword>
<dbReference type="Proteomes" id="UP000026961">
    <property type="component" value="Chromosome 8"/>
</dbReference>
<protein>
    <submittedName>
        <fullName evidence="2">Uncharacterized protein</fullName>
    </submittedName>
</protein>
<accession>A0A0E0ARE1</accession>
<feature type="compositionally biased region" description="Basic and acidic residues" evidence="1">
    <location>
        <begin position="46"/>
        <end position="61"/>
    </location>
</feature>
<feature type="region of interest" description="Disordered" evidence="1">
    <location>
        <begin position="28"/>
        <end position="61"/>
    </location>
</feature>
<evidence type="ECO:0000256" key="1">
    <source>
        <dbReference type="SAM" id="MobiDB-lite"/>
    </source>
</evidence>
<dbReference type="Gramene" id="OGLUM08G04560.1">
    <property type="protein sequence ID" value="OGLUM08G04560.1"/>
    <property type="gene ID" value="OGLUM08G04560"/>
</dbReference>
<evidence type="ECO:0000313" key="3">
    <source>
        <dbReference type="Proteomes" id="UP000026961"/>
    </source>
</evidence>
<proteinExistence type="predicted"/>
<dbReference type="HOGENOM" id="CLU_2926413_0_0_1"/>
<sequence>MDGLGGSGPMVGVGQGLAAVRAIGATGRETTADIGEMGKGGSVQGGRDKEGARRCNAHVEG</sequence>
<organism evidence="2">
    <name type="scientific">Oryza glumipatula</name>
    <dbReference type="NCBI Taxonomy" id="40148"/>
    <lineage>
        <taxon>Eukaryota</taxon>
        <taxon>Viridiplantae</taxon>
        <taxon>Streptophyta</taxon>
        <taxon>Embryophyta</taxon>
        <taxon>Tracheophyta</taxon>
        <taxon>Spermatophyta</taxon>
        <taxon>Magnoliopsida</taxon>
        <taxon>Liliopsida</taxon>
        <taxon>Poales</taxon>
        <taxon>Poaceae</taxon>
        <taxon>BOP clade</taxon>
        <taxon>Oryzoideae</taxon>
        <taxon>Oryzeae</taxon>
        <taxon>Oryzinae</taxon>
        <taxon>Oryza</taxon>
    </lineage>
</organism>
<evidence type="ECO:0000313" key="2">
    <source>
        <dbReference type="EnsemblPlants" id="OGLUM08G04560.1"/>
    </source>
</evidence>
<name>A0A0E0ARE1_9ORYZ</name>
<dbReference type="EnsemblPlants" id="OGLUM08G04560.1">
    <property type="protein sequence ID" value="OGLUM08G04560.1"/>
    <property type="gene ID" value="OGLUM08G04560"/>
</dbReference>